<feature type="repeat" description="TPR" evidence="3">
    <location>
        <begin position="1277"/>
        <end position="1310"/>
    </location>
</feature>
<keyword evidence="2 3" id="KW-0802">TPR repeat</keyword>
<feature type="region of interest" description="Disordered" evidence="4">
    <location>
        <begin position="29"/>
        <end position="52"/>
    </location>
</feature>
<protein>
    <submittedName>
        <fullName evidence="5">Tetratricopeptide repeat 6 isoform X1</fullName>
    </submittedName>
</protein>
<gene>
    <name evidence="5" type="ORF">PECUL_23A058648</name>
</gene>
<organism evidence="5 6">
    <name type="scientific">Pelobates cultripes</name>
    <name type="common">Western spadefoot toad</name>
    <dbReference type="NCBI Taxonomy" id="61616"/>
    <lineage>
        <taxon>Eukaryota</taxon>
        <taxon>Metazoa</taxon>
        <taxon>Chordata</taxon>
        <taxon>Craniata</taxon>
        <taxon>Vertebrata</taxon>
        <taxon>Euteleostomi</taxon>
        <taxon>Amphibia</taxon>
        <taxon>Batrachia</taxon>
        <taxon>Anura</taxon>
        <taxon>Pelobatoidea</taxon>
        <taxon>Pelobatidae</taxon>
        <taxon>Pelobates</taxon>
    </lineage>
</organism>
<feature type="region of interest" description="Disordered" evidence="4">
    <location>
        <begin position="158"/>
        <end position="251"/>
    </location>
</feature>
<dbReference type="Proteomes" id="UP001295444">
    <property type="component" value="Chromosome 13"/>
</dbReference>
<feature type="repeat" description="TPR" evidence="3">
    <location>
        <begin position="1419"/>
        <end position="1452"/>
    </location>
</feature>
<feature type="compositionally biased region" description="Polar residues" evidence="4">
    <location>
        <begin position="269"/>
        <end position="295"/>
    </location>
</feature>
<evidence type="ECO:0000256" key="2">
    <source>
        <dbReference type="ARBA" id="ARBA00022803"/>
    </source>
</evidence>
<feature type="repeat" description="TPR" evidence="3">
    <location>
        <begin position="1591"/>
        <end position="1624"/>
    </location>
</feature>
<evidence type="ECO:0000313" key="5">
    <source>
        <dbReference type="EMBL" id="CAH2328417.1"/>
    </source>
</evidence>
<dbReference type="Gene3D" id="1.25.40.10">
    <property type="entry name" value="Tetratricopeptide repeat domain"/>
    <property type="match status" value="5"/>
</dbReference>
<feature type="compositionally biased region" description="Basic residues" evidence="4">
    <location>
        <begin position="236"/>
        <end position="249"/>
    </location>
</feature>
<dbReference type="Pfam" id="PF13181">
    <property type="entry name" value="TPR_8"/>
    <property type="match status" value="2"/>
</dbReference>
<proteinExistence type="predicted"/>
<feature type="region of interest" description="Disordered" evidence="4">
    <location>
        <begin position="650"/>
        <end position="674"/>
    </location>
</feature>
<dbReference type="PROSITE" id="PS50005">
    <property type="entry name" value="TPR"/>
    <property type="match status" value="6"/>
</dbReference>
<dbReference type="Pfam" id="PF13414">
    <property type="entry name" value="TPR_11"/>
    <property type="match status" value="1"/>
</dbReference>
<feature type="repeat" description="TPR" evidence="3">
    <location>
        <begin position="1520"/>
        <end position="1553"/>
    </location>
</feature>
<accession>A0AAD1WTU2</accession>
<dbReference type="Pfam" id="PF13432">
    <property type="entry name" value="TPR_16"/>
    <property type="match status" value="1"/>
</dbReference>
<feature type="repeat" description="TPR" evidence="3">
    <location>
        <begin position="1139"/>
        <end position="1172"/>
    </location>
</feature>
<dbReference type="SMART" id="SM00028">
    <property type="entry name" value="TPR"/>
    <property type="match status" value="18"/>
</dbReference>
<sequence>MSDRRGHLHFRLNYAEEFRLKKDLERLLKRPQRDSRPAITESRPGSDLASSRCDRLDSARSLRSGIINDFAGLTCKSPDTVKSPDHIDQNSNLKGRPILQNVRTLPQNTVEEYRDYKEPQHDPSHTNLERVTLDSHPKMPAIASLAGTTKCVSVFIRPEPPAKPRSCVPQIPSRPRISKKPPAGKKEREISKPTSNVYLNRKKPVDAKTHHTSSPDSNISSSSTDSDSEDSDYSKSRKKSRKKQKKRVLKKEDTLSAKEKFMEEEIVTSDLQSSGTQISEATESLSHDGQGSKITDTPPESRIPLTPPVKAKARSVDEIIASLRSPQTYTASDLKIKQLMESVLGIPYDITVKEVAEEHVQETQDSKELPSTEFLPPEQVSSIHVPQASDSVSGEITSIEITCEAPFSDIDTSIQDKSISAVEESVMTELEAKYILETPSHVSLSDIIKVKGEAVPLKTRENVKLHSSAALLATWEPTTKEHDQKTIHHFCTVLPSHILPSNLQLASRIHHTVDRKGHHMSTAGKEDLPNMDLREFPTGEKSHDKLQEELKDFTGILETGVSISALQRQNQTGSVISKPPHSARSLEDWQKIAEYYVEGPRMELVGEKAIMNSETLKMFWAPAPPKFSAPLSHIQRTLFDKYESCMEEQEMGDELSFLEEESESSDEEADPETQALRDRILSRRYNSLPDLNSPTALPSYHPLKSSLSLSAPDIFEHRDTQFNLSADFQTSMKELELLRRLSQKQASTPNLYPNLDTEPNVTHVTEPVPTQPENILTMSLPKEIQKPLYLPPKPDLKSVPLHKQKKSRRRKQLDPGKLQIIFHQLNQPPRTIERSLSLVRLPTGVRPCSGYRSRSYSLPGQLDFSSFRNMYGAVHPEEDTREWVREIWNKWFDEVFPPSSASLQSTEDYFDDAQKDLEKHDGQKEVSMMPVLDSVLPLLIEDPTATVQDVETEITRLSLLIEGEKKTLPIHYCRRGALNRKLGHLRLALQDLDLAIKQEPQLLDAYWHRHLIYLLEGKSNEALDDLNVIIKFNKTHADAYLSKAEIFKQKKDFTMSILSYSQALKCRPQDDDIYFRRALMYEAQDDIIIAMDDYAKCFYHNPSRTDALMKHGLHYFENGSWTAAVQDFTSLIKQDFNNADARIYRGRAYTKLGHYSEAVEDYSAAIHFDPNNWLAFYYRGCLLRKGNPQQALQDFSISVLLNNDFENVNAFLHRGILYTDLGMWTEAAFDFECVLALDKTVVLAHVNLGLIALQYQHRYSQAVRHFSAALRLNPTYLRAYLCRAQAYEKANDLHSALKDITRAIHLCPDSPQPYLIRGQYLYEMKRDDLASFCIHHAAAMTQGFSPDQQALVQSFCHQYNNAIECLISAIKVKPTPTLMVLLGKIQMKAKKNKDAAESFIQALEVLGSSDQQPSPSEKAEIFYLLGLCYIEQFKFLQALDAFSSAVKVHSGYCEAYYQRGLCLALLHQANSLKDFNRALEINSKYFQAYLCRAAFYGFRKRYSKAIMNCNAAIKVQPNSVRAYLYRGALKYHIKAYKLAIQDLNKAAELDPSCSLVYYNRGVCYHQSKLYDKALTDYGIVLLLGGWKETEIKVLVNRGLLYHELGDYANALEDFKSVATKTPEDIKIHQVIGNCYHR</sequence>
<evidence type="ECO:0000313" key="6">
    <source>
        <dbReference type="Proteomes" id="UP001295444"/>
    </source>
</evidence>
<dbReference type="SUPFAM" id="SSF81901">
    <property type="entry name" value="HCP-like"/>
    <property type="match status" value="1"/>
</dbReference>
<reference evidence="5" key="1">
    <citation type="submission" date="2022-03" db="EMBL/GenBank/DDBJ databases">
        <authorList>
            <person name="Alioto T."/>
            <person name="Alioto T."/>
            <person name="Gomez Garrido J."/>
        </authorList>
    </citation>
    <scope>NUCLEOTIDE SEQUENCE</scope>
</reference>
<dbReference type="InterPro" id="IPR019734">
    <property type="entry name" value="TPR_rpt"/>
</dbReference>
<dbReference type="SUPFAM" id="SSF48452">
    <property type="entry name" value="TPR-like"/>
    <property type="match status" value="2"/>
</dbReference>
<feature type="compositionally biased region" description="Basic residues" evidence="4">
    <location>
        <begin position="800"/>
        <end position="811"/>
    </location>
</feature>
<feature type="compositionally biased region" description="Acidic residues" evidence="4">
    <location>
        <begin position="650"/>
        <end position="671"/>
    </location>
</feature>
<dbReference type="PANTHER" id="PTHR44858:SF1">
    <property type="entry name" value="UDP-N-ACETYLGLUCOSAMINE--PEPTIDE N-ACETYLGLUCOSAMINYLTRANSFERASE SPINDLY-RELATED"/>
    <property type="match status" value="1"/>
</dbReference>
<dbReference type="InterPro" id="IPR050498">
    <property type="entry name" value="Ycf3"/>
</dbReference>
<evidence type="ECO:0000256" key="3">
    <source>
        <dbReference type="PROSITE-ProRule" id="PRU00339"/>
    </source>
</evidence>
<evidence type="ECO:0000256" key="1">
    <source>
        <dbReference type="ARBA" id="ARBA00022737"/>
    </source>
</evidence>
<evidence type="ECO:0000256" key="4">
    <source>
        <dbReference type="SAM" id="MobiDB-lite"/>
    </source>
</evidence>
<keyword evidence="6" id="KW-1185">Reference proteome</keyword>
<dbReference type="EMBL" id="OW240924">
    <property type="protein sequence ID" value="CAH2328417.1"/>
    <property type="molecule type" value="Genomic_DNA"/>
</dbReference>
<feature type="compositionally biased region" description="Low complexity" evidence="4">
    <location>
        <begin position="214"/>
        <end position="225"/>
    </location>
</feature>
<keyword evidence="1" id="KW-0677">Repeat</keyword>
<name>A0AAD1WTU2_PELCU</name>
<dbReference type="InterPro" id="IPR011990">
    <property type="entry name" value="TPR-like_helical_dom_sf"/>
</dbReference>
<dbReference type="PROSITE" id="PS50293">
    <property type="entry name" value="TPR_REGION"/>
    <property type="match status" value="1"/>
</dbReference>
<dbReference type="PANTHER" id="PTHR44858">
    <property type="entry name" value="TETRATRICOPEPTIDE REPEAT PROTEIN 6"/>
    <property type="match status" value="1"/>
</dbReference>
<feature type="repeat" description="TPR" evidence="3">
    <location>
        <begin position="1037"/>
        <end position="1070"/>
    </location>
</feature>
<feature type="region of interest" description="Disordered" evidence="4">
    <location>
        <begin position="266"/>
        <end position="309"/>
    </location>
</feature>
<feature type="region of interest" description="Disordered" evidence="4">
    <location>
        <begin position="789"/>
        <end position="813"/>
    </location>
</feature>